<accession>A0A5C7G0B0</accession>
<keyword evidence="1" id="KW-0175">Coiled coil</keyword>
<evidence type="ECO:0000256" key="1">
    <source>
        <dbReference type="SAM" id="Coils"/>
    </source>
</evidence>
<proteinExistence type="predicted"/>
<sequence>MDGKIAYTDKPCLGAQRLDVMPTRGVNKLSGQTRIGADVAREHHQEGMARAFKPLTGMNEQQFATETRRYRLDGRSKRECRTLEAAILDNEQRERSGMRDTVDALQQEILELRQRYHKLGC</sequence>
<dbReference type="EMBL" id="VPFD01000031">
    <property type="protein sequence ID" value="TXF96928.1"/>
    <property type="molecule type" value="Genomic_DNA"/>
</dbReference>
<name>A0A5C7G0B0_9BURK</name>
<keyword evidence="3" id="KW-1185">Reference proteome</keyword>
<evidence type="ECO:0008006" key="4">
    <source>
        <dbReference type="Google" id="ProtNLM"/>
    </source>
</evidence>
<dbReference type="Proteomes" id="UP000321413">
    <property type="component" value="Unassembled WGS sequence"/>
</dbReference>
<evidence type="ECO:0000313" key="3">
    <source>
        <dbReference type="Proteomes" id="UP000321413"/>
    </source>
</evidence>
<comment type="caution">
    <text evidence="2">The sequence shown here is derived from an EMBL/GenBank/DDBJ whole genome shotgun (WGS) entry which is preliminary data.</text>
</comment>
<dbReference type="AlphaFoldDB" id="A0A5C7G0B0"/>
<feature type="coiled-coil region" evidence="1">
    <location>
        <begin position="88"/>
        <end position="115"/>
    </location>
</feature>
<reference evidence="2 3" key="1">
    <citation type="submission" date="2019-08" db="EMBL/GenBank/DDBJ databases">
        <title>Massilia golmudensis sp. nov., isolated from sand in the Qinghai-Tibetan Plateau.</title>
        <authorList>
            <person name="Zhang B."/>
        </authorList>
    </citation>
    <scope>NUCLEOTIDE SEQUENCE [LARGE SCALE GENOMIC DNA]</scope>
    <source>
        <strain evidence="2 3">GEM5</strain>
    </source>
</reference>
<dbReference type="RefSeq" id="WP_147936903.1">
    <property type="nucleotide sequence ID" value="NZ_VPFD01000031.1"/>
</dbReference>
<evidence type="ECO:0000313" key="2">
    <source>
        <dbReference type="EMBL" id="TXF96928.1"/>
    </source>
</evidence>
<organism evidence="2 3">
    <name type="scientific">Massilia arenae</name>
    <dbReference type="NCBI Taxonomy" id="2603288"/>
    <lineage>
        <taxon>Bacteria</taxon>
        <taxon>Pseudomonadati</taxon>
        <taxon>Pseudomonadota</taxon>
        <taxon>Betaproteobacteria</taxon>
        <taxon>Burkholderiales</taxon>
        <taxon>Oxalobacteraceae</taxon>
        <taxon>Telluria group</taxon>
        <taxon>Massilia</taxon>
    </lineage>
</organism>
<gene>
    <name evidence="2" type="ORF">FVD38_22800</name>
</gene>
<protein>
    <recommendedName>
        <fullName evidence="4">DUF4124 domain-containing protein</fullName>
    </recommendedName>
</protein>